<sequence length="312" mass="35472">MLCIFFIWGDVMRSLAYSLLYLGVMISTCLIQNDARLWAGKNSAEQKPAESKLTLSREKNMLYIHGDHIPGGKIPIYYLEAYCRANSTDADWVKHTVVKHETQTLSMNEDRTVLKLKCTVADGMTVHHKITAKDDEVDFQLVAHNPTKQRSEVHWAQPCIRVGDFTGLGKSATDDKYAYIKKSFIFLDGKPALMPTKNWATKARYIPGQVWCPINVPRTDVNPRPLSKNVPSNGLIGCYSADNQWIFATAFEPYQELFQGVIRCLHADFRLGGLKPGETKTIRGKVYIVPADMDAFVKRYERDFPEHTKHNK</sequence>
<evidence type="ECO:0000313" key="1">
    <source>
        <dbReference type="EMBL" id="QDU07828.1"/>
    </source>
</evidence>
<dbReference type="OrthoDB" id="265387at2"/>
<dbReference type="AlphaFoldDB" id="A0A517WRI5"/>
<proteinExistence type="predicted"/>
<dbReference type="EMBL" id="CP037422">
    <property type="protein sequence ID" value="QDU07828.1"/>
    <property type="molecule type" value="Genomic_DNA"/>
</dbReference>
<evidence type="ECO:0000313" key="2">
    <source>
        <dbReference type="Proteomes" id="UP000318384"/>
    </source>
</evidence>
<accession>A0A517WRI5</accession>
<name>A0A517WRI5_9PLAN</name>
<organism evidence="1 2">
    <name type="scientific">Gimesia aquarii</name>
    <dbReference type="NCBI Taxonomy" id="2527964"/>
    <lineage>
        <taxon>Bacteria</taxon>
        <taxon>Pseudomonadati</taxon>
        <taxon>Planctomycetota</taxon>
        <taxon>Planctomycetia</taxon>
        <taxon>Planctomycetales</taxon>
        <taxon>Planctomycetaceae</taxon>
        <taxon>Gimesia</taxon>
    </lineage>
</organism>
<gene>
    <name evidence="1" type="ORF">V202x_11890</name>
</gene>
<reference evidence="1 2" key="1">
    <citation type="submission" date="2019-03" db="EMBL/GenBank/DDBJ databases">
        <title>Deep-cultivation of Planctomycetes and their phenomic and genomic characterization uncovers novel biology.</title>
        <authorList>
            <person name="Wiegand S."/>
            <person name="Jogler M."/>
            <person name="Boedeker C."/>
            <person name="Pinto D."/>
            <person name="Vollmers J."/>
            <person name="Rivas-Marin E."/>
            <person name="Kohn T."/>
            <person name="Peeters S.H."/>
            <person name="Heuer A."/>
            <person name="Rast P."/>
            <person name="Oberbeckmann S."/>
            <person name="Bunk B."/>
            <person name="Jeske O."/>
            <person name="Meyerdierks A."/>
            <person name="Storesund J.E."/>
            <person name="Kallscheuer N."/>
            <person name="Luecker S."/>
            <person name="Lage O.M."/>
            <person name="Pohl T."/>
            <person name="Merkel B.J."/>
            <person name="Hornburger P."/>
            <person name="Mueller R.-W."/>
            <person name="Bruemmer F."/>
            <person name="Labrenz M."/>
            <person name="Spormann A.M."/>
            <person name="Op den Camp H."/>
            <person name="Overmann J."/>
            <person name="Amann R."/>
            <person name="Jetten M.S.M."/>
            <person name="Mascher T."/>
            <person name="Medema M.H."/>
            <person name="Devos D.P."/>
            <person name="Kaster A.-K."/>
            <person name="Ovreas L."/>
            <person name="Rohde M."/>
            <person name="Galperin M.Y."/>
            <person name="Jogler C."/>
        </authorList>
    </citation>
    <scope>NUCLEOTIDE SEQUENCE [LARGE SCALE GENOMIC DNA]</scope>
    <source>
        <strain evidence="1 2">V202</strain>
    </source>
</reference>
<protein>
    <submittedName>
        <fullName evidence="1">Uncharacterized protein</fullName>
    </submittedName>
</protein>
<dbReference type="Proteomes" id="UP000318384">
    <property type="component" value="Chromosome"/>
</dbReference>
<keyword evidence="2" id="KW-1185">Reference proteome</keyword>